<feature type="transmembrane region" description="Helical" evidence="6">
    <location>
        <begin position="21"/>
        <end position="43"/>
    </location>
</feature>
<protein>
    <recommendedName>
        <fullName evidence="7">ABC3 transporter permease C-terminal domain-containing protein</fullName>
    </recommendedName>
</protein>
<feature type="transmembrane region" description="Helical" evidence="6">
    <location>
        <begin position="493"/>
        <end position="515"/>
    </location>
</feature>
<keyword evidence="2" id="KW-1003">Cell membrane</keyword>
<feature type="transmembrane region" description="Helical" evidence="6">
    <location>
        <begin position="816"/>
        <end position="838"/>
    </location>
</feature>
<evidence type="ECO:0000256" key="2">
    <source>
        <dbReference type="ARBA" id="ARBA00022475"/>
    </source>
</evidence>
<evidence type="ECO:0000259" key="7">
    <source>
        <dbReference type="Pfam" id="PF02687"/>
    </source>
</evidence>
<proteinExistence type="predicted"/>
<comment type="subcellular location">
    <subcellularLocation>
        <location evidence="1">Cell membrane</location>
        <topology evidence="1">Multi-pass membrane protein</topology>
    </subcellularLocation>
</comment>
<evidence type="ECO:0000256" key="6">
    <source>
        <dbReference type="SAM" id="Phobius"/>
    </source>
</evidence>
<evidence type="ECO:0000256" key="3">
    <source>
        <dbReference type="ARBA" id="ARBA00022692"/>
    </source>
</evidence>
<dbReference type="Proteomes" id="UP000461670">
    <property type="component" value="Unassembled WGS sequence"/>
</dbReference>
<evidence type="ECO:0000313" key="8">
    <source>
        <dbReference type="EMBL" id="KAF1022080.1"/>
    </source>
</evidence>
<feature type="transmembrane region" description="Helical" evidence="6">
    <location>
        <begin position="372"/>
        <end position="396"/>
    </location>
</feature>
<feature type="transmembrane region" description="Helical" evidence="6">
    <location>
        <begin position="443"/>
        <end position="472"/>
    </location>
</feature>
<comment type="caution">
    <text evidence="8">The sequence shown here is derived from an EMBL/GenBank/DDBJ whole genome shotgun (WGS) entry which is preliminary data.</text>
</comment>
<dbReference type="InterPro" id="IPR038766">
    <property type="entry name" value="Membrane_comp_ABC_pdt"/>
</dbReference>
<gene>
    <name evidence="8" type="ORF">GAK30_01422</name>
</gene>
<evidence type="ECO:0000256" key="1">
    <source>
        <dbReference type="ARBA" id="ARBA00004651"/>
    </source>
</evidence>
<feature type="domain" description="ABC3 transporter permease C-terminal" evidence="7">
    <location>
        <begin position="732"/>
        <end position="833"/>
    </location>
</feature>
<dbReference type="AlphaFoldDB" id="A0A7V8FQ00"/>
<accession>A0A7V8FQ00</accession>
<feature type="transmembrane region" description="Helical" evidence="6">
    <location>
        <begin position="327"/>
        <end position="352"/>
    </location>
</feature>
<keyword evidence="3 6" id="KW-0812">Transmembrane</keyword>
<feature type="transmembrane region" description="Helical" evidence="6">
    <location>
        <begin position="732"/>
        <end position="751"/>
    </location>
</feature>
<dbReference type="PANTHER" id="PTHR30287">
    <property type="entry name" value="MEMBRANE COMPONENT OF PREDICTED ABC SUPERFAMILY METABOLITE UPTAKE TRANSPORTER"/>
    <property type="match status" value="1"/>
</dbReference>
<dbReference type="Pfam" id="PF02687">
    <property type="entry name" value="FtsX"/>
    <property type="match status" value="2"/>
</dbReference>
<reference evidence="9" key="1">
    <citation type="journal article" date="2020" name="MBio">
        <title>Horizontal gene transfer to a defensive symbiont with a reduced genome amongst a multipartite beetle microbiome.</title>
        <authorList>
            <person name="Waterworth S.C."/>
            <person name="Florez L.V."/>
            <person name="Rees E.R."/>
            <person name="Hertweck C."/>
            <person name="Kaltenpoth M."/>
            <person name="Kwan J.C."/>
        </authorList>
    </citation>
    <scope>NUCLEOTIDE SEQUENCE [LARGE SCALE GENOMIC DNA]</scope>
</reference>
<dbReference type="PANTHER" id="PTHR30287:SF1">
    <property type="entry name" value="INNER MEMBRANE PROTEIN"/>
    <property type="match status" value="1"/>
</dbReference>
<keyword evidence="5 6" id="KW-0472">Membrane</keyword>
<feature type="domain" description="ABC3 transporter permease C-terminal" evidence="7">
    <location>
        <begin position="285"/>
        <end position="403"/>
    </location>
</feature>
<dbReference type="GO" id="GO:0005886">
    <property type="term" value="C:plasma membrane"/>
    <property type="evidence" value="ECO:0007669"/>
    <property type="project" value="UniProtKB-SubCell"/>
</dbReference>
<evidence type="ECO:0000313" key="9">
    <source>
        <dbReference type="Proteomes" id="UP000461670"/>
    </source>
</evidence>
<feature type="transmembrane region" description="Helical" evidence="6">
    <location>
        <begin position="282"/>
        <end position="306"/>
    </location>
</feature>
<evidence type="ECO:0000256" key="4">
    <source>
        <dbReference type="ARBA" id="ARBA00022989"/>
    </source>
</evidence>
<keyword evidence="4 6" id="KW-1133">Transmembrane helix</keyword>
<name>A0A7V8FQ00_9BURK</name>
<feature type="transmembrane region" description="Helical" evidence="6">
    <location>
        <begin position="417"/>
        <end position="437"/>
    </location>
</feature>
<organism evidence="8 9">
    <name type="scientific">Paracidovorax wautersii</name>
    <dbReference type="NCBI Taxonomy" id="1177982"/>
    <lineage>
        <taxon>Bacteria</taxon>
        <taxon>Pseudomonadati</taxon>
        <taxon>Pseudomonadota</taxon>
        <taxon>Betaproteobacteria</taxon>
        <taxon>Burkholderiales</taxon>
        <taxon>Comamonadaceae</taxon>
        <taxon>Paracidovorax</taxon>
    </lineage>
</organism>
<sequence>MNTSFVRLGLRSLWRDLRAGELRLLIVAVTLAVAALAAVAFFADRLQNGLQRDARQLLGGDAVIASDNPTPERFVTKAHELGLRTATTATFPTMARATDAQGGAARLVALKTVSTGYPLRGRVEVATAVGQAGVPSPDIPAPGTAWADEPLLAALDIGVGDTVLLGDVPLRVTRVIVMEPDRGGGFMNFAPRLMMNEADLAATGLVQPASRVRWRMAVAGENDAQVQAFVDWADAQIGNRPVGEAAAQGGAPAGADLRGLRVESLDSGRPEMENTLGRAQKFLSLVALLSALLSAVAVAIAARGFASRHLDDCAMLRVLGQSQRTIALAYTLEFVLAGLFASLLGVLLGYGVHVLFVELLAGLVTTALPAASVWPALLGAGVGLVLLVAFGLPPVLQLAQVPPLRVIRRDIGQLRSTSLAVLLVGIAGFAALLLAVARDWTLGAIAVGGFAGAVLVFAALAWVAVMLLRRLVNEQTAPRWLVLATRQISARPVFAMVQTSALAVGLLALVLLVLLRTDLIDSWRQATPADAPNRFVINIQPDQAAPFRQALSSAGVDRYDWYPMVRGRLVSINGQAVDPQAYTDERAQRLLDREFNLSYDAEAPPHNEVVAGRWQPGEAEGASVEQGLADTLGLKLGDTLVFDMGGIEHRAAITSLRKVDWASMHANFFVLFPVAEMPDLPVTYLAAFRAPTQQGFDNALVRQFPNITNVDMTATLAQVQRVLDQVIRAVEFLFGFTLAAGLVVLLATVGATREERAREFAIMRAMGASGVLLRQVQRAELAGVGLLAGLLAGCVATVVGWALARFVFDFTWTGSLAVPAGGALAGALLAWAAGWWGLRGVLTRPVMQTLRQAAE</sequence>
<evidence type="ECO:0000256" key="5">
    <source>
        <dbReference type="ARBA" id="ARBA00023136"/>
    </source>
</evidence>
<dbReference type="EMBL" id="WNDQ01000015">
    <property type="protein sequence ID" value="KAF1022080.1"/>
    <property type="molecule type" value="Genomic_DNA"/>
</dbReference>
<dbReference type="InterPro" id="IPR003838">
    <property type="entry name" value="ABC3_permease_C"/>
</dbReference>
<feature type="transmembrane region" description="Helical" evidence="6">
    <location>
        <begin position="781"/>
        <end position="804"/>
    </location>
</feature>